<keyword evidence="12" id="KW-0472">Membrane</keyword>
<keyword evidence="8" id="KW-0492">Microsome</keyword>
<comment type="similarity">
    <text evidence="4 14">Belongs to the cytochrome P450 family.</text>
</comment>
<evidence type="ECO:0000256" key="1">
    <source>
        <dbReference type="ARBA" id="ARBA00001971"/>
    </source>
</evidence>
<evidence type="ECO:0000313" key="15">
    <source>
        <dbReference type="EMBL" id="CAB3985545.1"/>
    </source>
</evidence>
<dbReference type="GO" id="GO:0005506">
    <property type="term" value="F:iron ion binding"/>
    <property type="evidence" value="ECO:0007669"/>
    <property type="project" value="InterPro"/>
</dbReference>
<dbReference type="GO" id="GO:0004508">
    <property type="term" value="F:steroid 17-alpha-monooxygenase activity"/>
    <property type="evidence" value="ECO:0007669"/>
    <property type="project" value="TreeGrafter"/>
</dbReference>
<proteinExistence type="inferred from homology"/>
<keyword evidence="5 13" id="KW-0349">Heme</keyword>
<keyword evidence="11 14" id="KW-0503">Monooxygenase</keyword>
<dbReference type="PROSITE" id="PS00086">
    <property type="entry name" value="CYTOCHROME_P450"/>
    <property type="match status" value="1"/>
</dbReference>
<dbReference type="PRINTS" id="PR00463">
    <property type="entry name" value="EP450I"/>
</dbReference>
<dbReference type="GO" id="GO:0005789">
    <property type="term" value="C:endoplasmic reticulum membrane"/>
    <property type="evidence" value="ECO:0007669"/>
    <property type="project" value="UniProtKB-SubCell"/>
</dbReference>
<comment type="cofactor">
    <cofactor evidence="1 13">
        <name>heme</name>
        <dbReference type="ChEBI" id="CHEBI:30413"/>
    </cofactor>
</comment>
<gene>
    <name evidence="15" type="ORF">PACLA_8A058459</name>
</gene>
<feature type="binding site" description="axial binding residue" evidence="13">
    <location>
        <position position="412"/>
    </location>
    <ligand>
        <name>heme</name>
        <dbReference type="ChEBI" id="CHEBI:30413"/>
    </ligand>
    <ligandPart>
        <name>Fe</name>
        <dbReference type="ChEBI" id="CHEBI:18248"/>
    </ligandPart>
</feature>
<evidence type="ECO:0000256" key="6">
    <source>
        <dbReference type="ARBA" id="ARBA00022723"/>
    </source>
</evidence>
<evidence type="ECO:0000313" key="16">
    <source>
        <dbReference type="Proteomes" id="UP001152795"/>
    </source>
</evidence>
<dbReference type="Gene3D" id="1.10.630.10">
    <property type="entry name" value="Cytochrome P450"/>
    <property type="match status" value="1"/>
</dbReference>
<evidence type="ECO:0000256" key="12">
    <source>
        <dbReference type="ARBA" id="ARBA00023136"/>
    </source>
</evidence>
<evidence type="ECO:0000256" key="13">
    <source>
        <dbReference type="PIRSR" id="PIRSR602401-1"/>
    </source>
</evidence>
<dbReference type="Pfam" id="PF00067">
    <property type="entry name" value="p450"/>
    <property type="match status" value="1"/>
</dbReference>
<dbReference type="Proteomes" id="UP001152795">
    <property type="component" value="Unassembled WGS sequence"/>
</dbReference>
<dbReference type="GO" id="GO:0016829">
    <property type="term" value="F:lyase activity"/>
    <property type="evidence" value="ECO:0007669"/>
    <property type="project" value="UniProtKB-KW"/>
</dbReference>
<dbReference type="PANTHER" id="PTHR24289:SF1">
    <property type="entry name" value="STEROID 17-ALPHA-HYDROXYLASE_17,20 LYASE"/>
    <property type="match status" value="1"/>
</dbReference>
<evidence type="ECO:0000256" key="2">
    <source>
        <dbReference type="ARBA" id="ARBA00004174"/>
    </source>
</evidence>
<dbReference type="AlphaFoldDB" id="A0A7D9HIU1"/>
<keyword evidence="9 14" id="KW-0560">Oxidoreductase</keyword>
<dbReference type="SUPFAM" id="SSF48264">
    <property type="entry name" value="Cytochrome P450"/>
    <property type="match status" value="1"/>
</dbReference>
<dbReference type="OrthoDB" id="1470350at2759"/>
<name>A0A7D9HIU1_PARCT</name>
<dbReference type="InterPro" id="IPR036396">
    <property type="entry name" value="Cyt_P450_sf"/>
</dbReference>
<evidence type="ECO:0000256" key="3">
    <source>
        <dbReference type="ARBA" id="ARBA00004406"/>
    </source>
</evidence>
<accession>A0A7D9HIU1</accession>
<dbReference type="PRINTS" id="PR00385">
    <property type="entry name" value="P450"/>
</dbReference>
<reference evidence="15" key="1">
    <citation type="submission" date="2020-04" db="EMBL/GenBank/DDBJ databases">
        <authorList>
            <person name="Alioto T."/>
            <person name="Alioto T."/>
            <person name="Gomez Garrido J."/>
        </authorList>
    </citation>
    <scope>NUCLEOTIDE SEQUENCE</scope>
    <source>
        <strain evidence="15">A484AB</strain>
    </source>
</reference>
<evidence type="ECO:0000256" key="9">
    <source>
        <dbReference type="ARBA" id="ARBA00023002"/>
    </source>
</evidence>
<dbReference type="GO" id="GO:0042446">
    <property type="term" value="P:hormone biosynthetic process"/>
    <property type="evidence" value="ECO:0007669"/>
    <property type="project" value="TreeGrafter"/>
</dbReference>
<keyword evidence="10 13" id="KW-0408">Iron</keyword>
<comment type="subcellular location">
    <subcellularLocation>
        <location evidence="3">Endoplasmic reticulum membrane</location>
        <topology evidence="3">Peripheral membrane protein</topology>
    </subcellularLocation>
    <subcellularLocation>
        <location evidence="2">Microsome membrane</location>
        <topology evidence="2">Peripheral membrane protein</topology>
    </subcellularLocation>
</comment>
<keyword evidence="6 13" id="KW-0479">Metal-binding</keyword>
<keyword evidence="7" id="KW-0256">Endoplasmic reticulum</keyword>
<dbReference type="GO" id="GO:0020037">
    <property type="term" value="F:heme binding"/>
    <property type="evidence" value="ECO:0007669"/>
    <property type="project" value="InterPro"/>
</dbReference>
<dbReference type="InterPro" id="IPR017972">
    <property type="entry name" value="Cyt_P450_CS"/>
</dbReference>
<evidence type="ECO:0000256" key="14">
    <source>
        <dbReference type="RuleBase" id="RU000461"/>
    </source>
</evidence>
<keyword evidence="15" id="KW-0456">Lyase</keyword>
<comment type="caution">
    <text evidence="15">The sequence shown here is derived from an EMBL/GenBank/DDBJ whole genome shotgun (WGS) entry which is preliminary data.</text>
</comment>
<evidence type="ECO:0000256" key="10">
    <source>
        <dbReference type="ARBA" id="ARBA00023004"/>
    </source>
</evidence>
<dbReference type="InterPro" id="IPR002401">
    <property type="entry name" value="Cyt_P450_E_grp-I"/>
</dbReference>
<evidence type="ECO:0000256" key="8">
    <source>
        <dbReference type="ARBA" id="ARBA00022848"/>
    </source>
</evidence>
<evidence type="ECO:0000256" key="4">
    <source>
        <dbReference type="ARBA" id="ARBA00010617"/>
    </source>
</evidence>
<dbReference type="GO" id="GO:0042448">
    <property type="term" value="P:progesterone metabolic process"/>
    <property type="evidence" value="ECO:0007669"/>
    <property type="project" value="TreeGrafter"/>
</dbReference>
<sequence>MPPGPYPLPLVGNALNVGNEPPFSMEHLRENYGDIYTVTFPIGTFVIVNYGEFLQEALVSKKDDFAGRPDAAFFPLNSIFEGKNVLFADYGPPLMFRRKVVSTALHVFGKGIENVETRVSDEVDRLVTWIEAKNGQAFSPQYQVTFTIMNNISEWLLSKRYDLHDPMVEKLFDFNEKLLQVSRQGSYYQFLPFMKYLPTEFMKEYREIIKFREEFFTSHFNYHRGTYNPSVVRDITDALIAAYETEKERDRGKDFGKIEDIKFLMMDILLATTDTTSSIVTWLILFMVLNEEVQDKVYKELLDVVGEDRPPCWNDMPNLHYLKSTICEVMRLSAFGPLDVPHKAIRDSTINGYHIPKGTTILFNFWKIHLDPRDWKEPHLFNPKRFLDENGKFVGWDALKCFRPFGEGRRMCLGHALGKMQLLIVASKLLYRFKLKVPPGKPTPTLEGTMSAVRYPKKYDVVAINRRR</sequence>
<dbReference type="PANTHER" id="PTHR24289">
    <property type="entry name" value="STEROID 17-ALPHA-HYDROXYLASE/17,20 LYASE"/>
    <property type="match status" value="1"/>
</dbReference>
<dbReference type="EMBL" id="CACRXK020000884">
    <property type="protein sequence ID" value="CAB3985545.1"/>
    <property type="molecule type" value="Genomic_DNA"/>
</dbReference>
<evidence type="ECO:0000256" key="11">
    <source>
        <dbReference type="ARBA" id="ARBA00023033"/>
    </source>
</evidence>
<protein>
    <submittedName>
        <fullName evidence="15">Steroid 17-alpha-hydroxylase 17,20 lyase-like</fullName>
    </submittedName>
</protein>
<dbReference type="FunFam" id="1.10.630.10:FF:000238">
    <property type="entry name" value="Cytochrome P450 2A6"/>
    <property type="match status" value="1"/>
</dbReference>
<dbReference type="InterPro" id="IPR001128">
    <property type="entry name" value="Cyt_P450"/>
</dbReference>
<evidence type="ECO:0000256" key="7">
    <source>
        <dbReference type="ARBA" id="ARBA00022824"/>
    </source>
</evidence>
<keyword evidence="16" id="KW-1185">Reference proteome</keyword>
<organism evidence="15 16">
    <name type="scientific">Paramuricea clavata</name>
    <name type="common">Red gorgonian</name>
    <name type="synonym">Violescent sea-whip</name>
    <dbReference type="NCBI Taxonomy" id="317549"/>
    <lineage>
        <taxon>Eukaryota</taxon>
        <taxon>Metazoa</taxon>
        <taxon>Cnidaria</taxon>
        <taxon>Anthozoa</taxon>
        <taxon>Octocorallia</taxon>
        <taxon>Malacalcyonacea</taxon>
        <taxon>Plexauridae</taxon>
        <taxon>Paramuricea</taxon>
    </lineage>
</organism>
<evidence type="ECO:0000256" key="5">
    <source>
        <dbReference type="ARBA" id="ARBA00022617"/>
    </source>
</evidence>